<reference evidence="2 3" key="1">
    <citation type="submission" date="2024-11" db="EMBL/GenBank/DDBJ databases">
        <title>Chromosome-level genome assembly of Eucalyptus globulus Labill. provides insights into its genome evolution.</title>
        <authorList>
            <person name="Li X."/>
        </authorList>
    </citation>
    <scope>NUCLEOTIDE SEQUENCE [LARGE SCALE GENOMIC DNA]</scope>
    <source>
        <strain evidence="2">CL2024</strain>
        <tissue evidence="2">Fresh tender leaves</tissue>
    </source>
</reference>
<dbReference type="PANTHER" id="PTHR31672">
    <property type="entry name" value="BNACNNG10540D PROTEIN"/>
    <property type="match status" value="1"/>
</dbReference>
<dbReference type="InterPro" id="IPR017451">
    <property type="entry name" value="F-box-assoc_interact_dom"/>
</dbReference>
<evidence type="ECO:0000313" key="3">
    <source>
        <dbReference type="Proteomes" id="UP001634007"/>
    </source>
</evidence>
<dbReference type="Pfam" id="PF07734">
    <property type="entry name" value="FBA_1"/>
    <property type="match status" value="1"/>
</dbReference>
<dbReference type="AlphaFoldDB" id="A0ABD3J776"/>
<protein>
    <recommendedName>
        <fullName evidence="1">F-box domain-containing protein</fullName>
    </recommendedName>
</protein>
<dbReference type="InterPro" id="IPR006527">
    <property type="entry name" value="F-box-assoc_dom_typ1"/>
</dbReference>
<proteinExistence type="predicted"/>
<name>A0ABD3J776_EUCGL</name>
<evidence type="ECO:0000313" key="2">
    <source>
        <dbReference type="EMBL" id="KAL3721343.1"/>
    </source>
</evidence>
<keyword evidence="3" id="KW-1185">Reference proteome</keyword>
<dbReference type="InterPro" id="IPR036047">
    <property type="entry name" value="F-box-like_dom_sf"/>
</dbReference>
<comment type="caution">
    <text evidence="2">The sequence shown here is derived from an EMBL/GenBank/DDBJ whole genome shotgun (WGS) entry which is preliminary data.</text>
</comment>
<dbReference type="SUPFAM" id="SSF81383">
    <property type="entry name" value="F-box domain"/>
    <property type="match status" value="1"/>
</dbReference>
<sequence length="372" mass="41508">MSSSSSGGDGDGGGGAKLPHDVAVEILKWLPARSLLRFRCVCRSWRSAIDDPRFVALHLSHSALHASSRHLACLDCGDDAVQNRCSLFPNAPLALLPPPSQIEIPFVAPPNHYALVGSCNGLICVSESSSDGTERALYFWNLFTRKHKAVRLPRPERMRPQGGAHVVLGFCFDAKSNDYRVVRIIGYLGIRRRRFRNKKPRVEVYSFRTDSWKTLECEVPLLCDSAVFLNGNLHWYSVNEEAGGYGSIVLFNVADEVFDEIALPEGISPHFEFVLSLTVLNDSLAVFFGDGEACFVWVMKDYGVPESWTKLYTFEATGPVTRLDGFTWNGELLMEINFEERVSWNPITAQLSILPLLARYELLPVVESLVPP</sequence>
<dbReference type="InterPro" id="IPR001810">
    <property type="entry name" value="F-box_dom"/>
</dbReference>
<dbReference type="EMBL" id="JBJKBG010000009">
    <property type="protein sequence ID" value="KAL3721343.1"/>
    <property type="molecule type" value="Genomic_DNA"/>
</dbReference>
<dbReference type="SMART" id="SM00256">
    <property type="entry name" value="FBOX"/>
    <property type="match status" value="1"/>
</dbReference>
<evidence type="ECO:0000259" key="1">
    <source>
        <dbReference type="PROSITE" id="PS50181"/>
    </source>
</evidence>
<dbReference type="CDD" id="cd22157">
    <property type="entry name" value="F-box_AtFBW1-like"/>
    <property type="match status" value="1"/>
</dbReference>
<organism evidence="2 3">
    <name type="scientific">Eucalyptus globulus</name>
    <name type="common">Tasmanian blue gum</name>
    <dbReference type="NCBI Taxonomy" id="34317"/>
    <lineage>
        <taxon>Eukaryota</taxon>
        <taxon>Viridiplantae</taxon>
        <taxon>Streptophyta</taxon>
        <taxon>Embryophyta</taxon>
        <taxon>Tracheophyta</taxon>
        <taxon>Spermatophyta</taxon>
        <taxon>Magnoliopsida</taxon>
        <taxon>eudicotyledons</taxon>
        <taxon>Gunneridae</taxon>
        <taxon>Pentapetalae</taxon>
        <taxon>rosids</taxon>
        <taxon>malvids</taxon>
        <taxon>Myrtales</taxon>
        <taxon>Myrtaceae</taxon>
        <taxon>Myrtoideae</taxon>
        <taxon>Eucalypteae</taxon>
        <taxon>Eucalyptus</taxon>
    </lineage>
</organism>
<dbReference type="PROSITE" id="PS50181">
    <property type="entry name" value="FBOX"/>
    <property type="match status" value="1"/>
</dbReference>
<feature type="domain" description="F-box" evidence="1">
    <location>
        <begin position="12"/>
        <end position="57"/>
    </location>
</feature>
<dbReference type="Proteomes" id="UP001634007">
    <property type="component" value="Unassembled WGS sequence"/>
</dbReference>
<dbReference type="Pfam" id="PF00646">
    <property type="entry name" value="F-box"/>
    <property type="match status" value="1"/>
</dbReference>
<dbReference type="Gene3D" id="1.20.1280.50">
    <property type="match status" value="1"/>
</dbReference>
<dbReference type="NCBIfam" id="TIGR01640">
    <property type="entry name" value="F_box_assoc_1"/>
    <property type="match status" value="1"/>
</dbReference>
<accession>A0ABD3J776</accession>
<dbReference type="SUPFAM" id="SSF82171">
    <property type="entry name" value="DPP6 N-terminal domain-like"/>
    <property type="match status" value="1"/>
</dbReference>
<dbReference type="PANTHER" id="PTHR31672:SF13">
    <property type="entry name" value="F-BOX PROTEIN CPR30-LIKE"/>
    <property type="match status" value="1"/>
</dbReference>
<dbReference type="InterPro" id="IPR050796">
    <property type="entry name" value="SCF_F-box_component"/>
</dbReference>
<gene>
    <name evidence="2" type="ORF">ACJRO7_033781</name>
</gene>